<keyword evidence="1" id="KW-1133">Transmembrane helix</keyword>
<feature type="transmembrane region" description="Helical" evidence="1">
    <location>
        <begin position="96"/>
        <end position="118"/>
    </location>
</feature>
<proteinExistence type="predicted"/>
<gene>
    <name evidence="2" type="ORF">NP439_04035</name>
</gene>
<keyword evidence="3" id="KW-1185">Reference proteome</keyword>
<dbReference type="EMBL" id="CP101914">
    <property type="protein sequence ID" value="UUI03871.1"/>
    <property type="molecule type" value="Genomic_DNA"/>
</dbReference>
<feature type="transmembrane region" description="Helical" evidence="1">
    <location>
        <begin position="75"/>
        <end position="91"/>
    </location>
</feature>
<organism evidence="2 3">
    <name type="scientific">Oceanobacillus jeddahense</name>
    <dbReference type="NCBI Taxonomy" id="1462527"/>
    <lineage>
        <taxon>Bacteria</taxon>
        <taxon>Bacillati</taxon>
        <taxon>Bacillota</taxon>
        <taxon>Bacilli</taxon>
        <taxon>Bacillales</taxon>
        <taxon>Bacillaceae</taxon>
        <taxon>Oceanobacillus</taxon>
    </lineage>
</organism>
<keyword evidence="1" id="KW-0472">Membrane</keyword>
<evidence type="ECO:0000313" key="2">
    <source>
        <dbReference type="EMBL" id="UUI03871.1"/>
    </source>
</evidence>
<keyword evidence="1" id="KW-0812">Transmembrane</keyword>
<protein>
    <submittedName>
        <fullName evidence="2">Uncharacterized protein</fullName>
    </submittedName>
</protein>
<sequence>MEVYISRSTGPLGGLSSIKVKVNGEDQGKLKNNDVTVAIAEGDTAEIAVNQSFFRSKPITVSDGDNVEVTLNPKFSPFYIGGVLAIILGGLMKMPLFLVVGMVCLVIVLVMSSNWFVITKK</sequence>
<reference evidence="2" key="1">
    <citation type="submission" date="2022-07" db="EMBL/GenBank/DDBJ databases">
        <title>FELIX.</title>
        <authorList>
            <person name="Wan K.H."/>
            <person name="Park S."/>
            <person name="Lawrence Q."/>
            <person name="Eichenberger J.P."/>
            <person name="Booth B.W."/>
            <person name="Piaggio A.J."/>
            <person name="Chandler J.C."/>
            <person name="Franklin A.B."/>
            <person name="Celniker S.E."/>
        </authorList>
    </citation>
    <scope>NUCLEOTIDE SEQUENCE</scope>
    <source>
        <strain evidence="2">QA-1986 374</strain>
    </source>
</reference>
<accession>A0ABY5JUU9</accession>
<name>A0ABY5JUU9_9BACI</name>
<dbReference type="Proteomes" id="UP001059773">
    <property type="component" value="Chromosome"/>
</dbReference>
<dbReference type="RefSeq" id="WP_256708884.1">
    <property type="nucleotide sequence ID" value="NZ_CP101914.1"/>
</dbReference>
<evidence type="ECO:0000256" key="1">
    <source>
        <dbReference type="SAM" id="Phobius"/>
    </source>
</evidence>
<evidence type="ECO:0000313" key="3">
    <source>
        <dbReference type="Proteomes" id="UP001059773"/>
    </source>
</evidence>